<evidence type="ECO:0000313" key="6">
    <source>
        <dbReference type="Proteomes" id="UP000219068"/>
    </source>
</evidence>
<dbReference type="Proteomes" id="UP000219068">
    <property type="component" value="Unassembled WGS sequence"/>
</dbReference>
<dbReference type="AlphaFoldDB" id="A0A285TQT5"/>
<sequence>MGRLSLFIAVLLGLFSANIHAQPVENWDREIATASQRFTIPSEWIRAVIKVESGGKPDAVSSAGAMGLMQLMPATWAELRERYGFGNDPFNPRDNILAGTAYLREMYDRFGYPGLFAAYHAGPGCYEAHLRFGKLLPVETGRYVQKLEELLSDRGNDNTGGTGDFSGSALFFPLSGPSTGSGVFP</sequence>
<evidence type="ECO:0000259" key="4">
    <source>
        <dbReference type="Pfam" id="PF01464"/>
    </source>
</evidence>
<dbReference type="PANTHER" id="PTHR37423">
    <property type="entry name" value="SOLUBLE LYTIC MUREIN TRANSGLYCOSYLASE-RELATED"/>
    <property type="match status" value="1"/>
</dbReference>
<organism evidence="5 6">
    <name type="scientific">Thalassospira xiamenensis</name>
    <dbReference type="NCBI Taxonomy" id="220697"/>
    <lineage>
        <taxon>Bacteria</taxon>
        <taxon>Pseudomonadati</taxon>
        <taxon>Pseudomonadota</taxon>
        <taxon>Alphaproteobacteria</taxon>
        <taxon>Rhodospirillales</taxon>
        <taxon>Thalassospiraceae</taxon>
        <taxon>Thalassospira</taxon>
    </lineage>
</organism>
<dbReference type="InterPro" id="IPR023346">
    <property type="entry name" value="Lysozyme-like_dom_sf"/>
</dbReference>
<dbReference type="RefSeq" id="WP_097052541.1">
    <property type="nucleotide sequence ID" value="NZ_OBMM01000004.1"/>
</dbReference>
<protein>
    <submittedName>
        <fullName evidence="5">Transglycosylase SLT domain-containing protein</fullName>
    </submittedName>
</protein>
<accession>A0A285TQT5</accession>
<keyword evidence="3" id="KW-0732">Signal</keyword>
<dbReference type="CDD" id="cd00254">
    <property type="entry name" value="LT-like"/>
    <property type="match status" value="1"/>
</dbReference>
<evidence type="ECO:0000256" key="1">
    <source>
        <dbReference type="ARBA" id="ARBA00007734"/>
    </source>
</evidence>
<dbReference type="Pfam" id="PF01464">
    <property type="entry name" value="SLT"/>
    <property type="match status" value="1"/>
</dbReference>
<comment type="similarity">
    <text evidence="2">Belongs to the virb1 family.</text>
</comment>
<reference evidence="5 6" key="1">
    <citation type="submission" date="2017-08" db="EMBL/GenBank/DDBJ databases">
        <authorList>
            <person name="de Groot N.N."/>
        </authorList>
    </citation>
    <scope>NUCLEOTIDE SEQUENCE [LARGE SCALE GENOMIC DNA]</scope>
    <source>
        <strain evidence="5 6">USBA 78</strain>
    </source>
</reference>
<feature type="domain" description="Transglycosylase SLT" evidence="4">
    <location>
        <begin position="31"/>
        <end position="127"/>
    </location>
</feature>
<evidence type="ECO:0000256" key="2">
    <source>
        <dbReference type="ARBA" id="ARBA00009387"/>
    </source>
</evidence>
<dbReference type="EMBL" id="OBMM01000004">
    <property type="protein sequence ID" value="SOC24706.1"/>
    <property type="molecule type" value="Genomic_DNA"/>
</dbReference>
<evidence type="ECO:0000313" key="5">
    <source>
        <dbReference type="EMBL" id="SOC24706.1"/>
    </source>
</evidence>
<dbReference type="PANTHER" id="PTHR37423:SF2">
    <property type="entry name" value="MEMBRANE-BOUND LYTIC MUREIN TRANSGLYCOSYLASE C"/>
    <property type="match status" value="1"/>
</dbReference>
<name>A0A285TQT5_9PROT</name>
<gene>
    <name evidence="5" type="ORF">SAMN05428964_104378</name>
</gene>
<feature type="signal peptide" evidence="3">
    <location>
        <begin position="1"/>
        <end position="21"/>
    </location>
</feature>
<dbReference type="SUPFAM" id="SSF53955">
    <property type="entry name" value="Lysozyme-like"/>
    <property type="match status" value="1"/>
</dbReference>
<dbReference type="Gene3D" id="1.10.530.10">
    <property type="match status" value="1"/>
</dbReference>
<evidence type="ECO:0000256" key="3">
    <source>
        <dbReference type="SAM" id="SignalP"/>
    </source>
</evidence>
<feature type="chain" id="PRO_5012267454" evidence="3">
    <location>
        <begin position="22"/>
        <end position="185"/>
    </location>
</feature>
<dbReference type="InterPro" id="IPR008258">
    <property type="entry name" value="Transglycosylase_SLT_dom_1"/>
</dbReference>
<proteinExistence type="inferred from homology"/>
<comment type="similarity">
    <text evidence="1">Belongs to the transglycosylase Slt family.</text>
</comment>